<evidence type="ECO:0000313" key="2">
    <source>
        <dbReference type="Proteomes" id="UP000216363"/>
    </source>
</evidence>
<organism evidence="1 2">
    <name type="scientific">Brucella lupini</name>
    <dbReference type="NCBI Taxonomy" id="255457"/>
    <lineage>
        <taxon>Bacteria</taxon>
        <taxon>Pseudomonadati</taxon>
        <taxon>Pseudomonadota</taxon>
        <taxon>Alphaproteobacteria</taxon>
        <taxon>Hyphomicrobiales</taxon>
        <taxon>Brucellaceae</taxon>
        <taxon>Brucella/Ochrobactrum group</taxon>
        <taxon>Brucella</taxon>
    </lineage>
</organism>
<accession>A0A256GS39</accession>
<reference evidence="1 2" key="1">
    <citation type="submission" date="2017-07" db="EMBL/GenBank/DDBJ databases">
        <title>Draft genome of Ochrobactrum lupini type strain LUP21.</title>
        <authorList>
            <person name="Krzyzanowska D.M."/>
            <person name="Jafra S."/>
        </authorList>
    </citation>
    <scope>NUCLEOTIDE SEQUENCE [LARGE SCALE GENOMIC DNA]</scope>
    <source>
        <strain evidence="1 2">LUP21</strain>
    </source>
</reference>
<dbReference type="EMBL" id="NNRN01000046">
    <property type="protein sequence ID" value="OYR29808.1"/>
    <property type="molecule type" value="Genomic_DNA"/>
</dbReference>
<dbReference type="Proteomes" id="UP000216363">
    <property type="component" value="Unassembled WGS sequence"/>
</dbReference>
<proteinExistence type="predicted"/>
<dbReference type="AlphaFoldDB" id="A0A256GS39"/>
<gene>
    <name evidence="1" type="ORF">CES86_2373</name>
</gene>
<protein>
    <submittedName>
        <fullName evidence="1">Uncharacterized protein</fullName>
    </submittedName>
</protein>
<sequence length="42" mass="4824">MDLLHLCIAQNMARISDLAGLFRQNARFWARHYDPAQFSSGT</sequence>
<comment type="caution">
    <text evidence="1">The sequence shown here is derived from an EMBL/GenBank/DDBJ whole genome shotgun (WGS) entry which is preliminary data.</text>
</comment>
<name>A0A256GS39_9HYPH</name>
<evidence type="ECO:0000313" key="1">
    <source>
        <dbReference type="EMBL" id="OYR29808.1"/>
    </source>
</evidence>